<dbReference type="SUPFAM" id="SSF47413">
    <property type="entry name" value="lambda repressor-like DNA-binding domains"/>
    <property type="match status" value="1"/>
</dbReference>
<keyword evidence="4" id="KW-1185">Reference proteome</keyword>
<dbReference type="InterPro" id="IPR039554">
    <property type="entry name" value="HigA2-like_HTH"/>
</dbReference>
<evidence type="ECO:0000313" key="3">
    <source>
        <dbReference type="EMBL" id="TCS95953.1"/>
    </source>
</evidence>
<dbReference type="AlphaFoldDB" id="A0A4R3L833"/>
<evidence type="ECO:0000256" key="1">
    <source>
        <dbReference type="SAM" id="Coils"/>
    </source>
</evidence>
<evidence type="ECO:0000313" key="4">
    <source>
        <dbReference type="Proteomes" id="UP000294937"/>
    </source>
</evidence>
<keyword evidence="1" id="KW-0175">Coiled coil</keyword>
<feature type="domain" description="HTH cro/C1-type" evidence="2">
    <location>
        <begin position="81"/>
        <end position="136"/>
    </location>
</feature>
<accession>A0A4R3L833</accession>
<dbReference type="OrthoDB" id="278386at2"/>
<reference evidence="3 4" key="1">
    <citation type="submission" date="2019-03" db="EMBL/GenBank/DDBJ databases">
        <title>Genomic Encyclopedia of Type Strains, Phase IV (KMG-IV): sequencing the most valuable type-strain genomes for metagenomic binning, comparative biology and taxonomic classification.</title>
        <authorList>
            <person name="Goeker M."/>
        </authorList>
    </citation>
    <scope>NUCLEOTIDE SEQUENCE [LARGE SCALE GENOMIC DNA]</scope>
    <source>
        <strain evidence="3 4">DSM 45707</strain>
    </source>
</reference>
<comment type="caution">
    <text evidence="3">The sequence shown here is derived from an EMBL/GenBank/DDBJ whole genome shotgun (WGS) entry which is preliminary data.</text>
</comment>
<protein>
    <submittedName>
        <fullName evidence="3">Helix-turn-helix protein</fullName>
    </submittedName>
</protein>
<dbReference type="Proteomes" id="UP000294937">
    <property type="component" value="Unassembled WGS sequence"/>
</dbReference>
<dbReference type="Pfam" id="PF13744">
    <property type="entry name" value="HTH_37"/>
    <property type="match status" value="1"/>
</dbReference>
<dbReference type="SMART" id="SM00530">
    <property type="entry name" value="HTH_XRE"/>
    <property type="match status" value="1"/>
</dbReference>
<dbReference type="Gene3D" id="1.10.260.40">
    <property type="entry name" value="lambda repressor-like DNA-binding domains"/>
    <property type="match status" value="1"/>
</dbReference>
<dbReference type="InterPro" id="IPR001387">
    <property type="entry name" value="Cro/C1-type_HTH"/>
</dbReference>
<sequence length="145" mass="16905">MIKTEQEYKKCKKEIENHEKILNEQREVLKQMGLTADQIELGLAPARHFQQRMVSEVTEYERYKSGEFDMTCTFDKIGKQLIAFRIFRGFSQAELAKRLGVTQPQISRDERHEYSGASMEKIRQVLEALEIQLQIIPAEVQKISG</sequence>
<dbReference type="EMBL" id="SMAG01000002">
    <property type="protein sequence ID" value="TCS95953.1"/>
    <property type="molecule type" value="Genomic_DNA"/>
</dbReference>
<feature type="coiled-coil region" evidence="1">
    <location>
        <begin position="1"/>
        <end position="32"/>
    </location>
</feature>
<gene>
    <name evidence="3" type="ORF">EDD58_102537</name>
</gene>
<organism evidence="3 4">
    <name type="scientific">Hazenella coriacea</name>
    <dbReference type="NCBI Taxonomy" id="1179467"/>
    <lineage>
        <taxon>Bacteria</taxon>
        <taxon>Bacillati</taxon>
        <taxon>Bacillota</taxon>
        <taxon>Bacilli</taxon>
        <taxon>Bacillales</taxon>
        <taxon>Thermoactinomycetaceae</taxon>
        <taxon>Hazenella</taxon>
    </lineage>
</organism>
<dbReference type="GO" id="GO:0003677">
    <property type="term" value="F:DNA binding"/>
    <property type="evidence" value="ECO:0007669"/>
    <property type="project" value="InterPro"/>
</dbReference>
<dbReference type="PROSITE" id="PS50943">
    <property type="entry name" value="HTH_CROC1"/>
    <property type="match status" value="1"/>
</dbReference>
<name>A0A4R3L833_9BACL</name>
<proteinExistence type="predicted"/>
<evidence type="ECO:0000259" key="2">
    <source>
        <dbReference type="PROSITE" id="PS50943"/>
    </source>
</evidence>
<dbReference type="CDD" id="cd00093">
    <property type="entry name" value="HTH_XRE"/>
    <property type="match status" value="1"/>
</dbReference>
<dbReference type="InterPro" id="IPR010982">
    <property type="entry name" value="Lambda_DNA-bd_dom_sf"/>
</dbReference>
<dbReference type="RefSeq" id="WP_131923911.1">
    <property type="nucleotide sequence ID" value="NZ_SMAG01000002.1"/>
</dbReference>